<feature type="non-terminal residue" evidence="6">
    <location>
        <position position="171"/>
    </location>
</feature>
<dbReference type="EMBL" id="UINC01049597">
    <property type="protein sequence ID" value="SVB61567.1"/>
    <property type="molecule type" value="Genomic_DNA"/>
</dbReference>
<evidence type="ECO:0000313" key="6">
    <source>
        <dbReference type="EMBL" id="SVB61567.1"/>
    </source>
</evidence>
<feature type="transmembrane region" description="Helical" evidence="5">
    <location>
        <begin position="37"/>
        <end position="58"/>
    </location>
</feature>
<dbReference type="Pfam" id="PF02674">
    <property type="entry name" value="Colicin_V"/>
    <property type="match status" value="1"/>
</dbReference>
<keyword evidence="2 5" id="KW-0812">Transmembrane</keyword>
<reference evidence="6" key="1">
    <citation type="submission" date="2018-05" db="EMBL/GenBank/DDBJ databases">
        <authorList>
            <person name="Lanie J.A."/>
            <person name="Ng W.-L."/>
            <person name="Kazmierczak K.M."/>
            <person name="Andrzejewski T.M."/>
            <person name="Davidsen T.M."/>
            <person name="Wayne K.J."/>
            <person name="Tettelin H."/>
            <person name="Glass J.I."/>
            <person name="Rusch D."/>
            <person name="Podicherti R."/>
            <person name="Tsui H.-C.T."/>
            <person name="Winkler M.E."/>
        </authorList>
    </citation>
    <scope>NUCLEOTIDE SEQUENCE</scope>
</reference>
<evidence type="ECO:0008006" key="7">
    <source>
        <dbReference type="Google" id="ProtNLM"/>
    </source>
</evidence>
<name>A0A382FHF7_9ZZZZ</name>
<dbReference type="PANTHER" id="PTHR36926">
    <property type="entry name" value="COLICIN V PRODUCTION PROTEIN"/>
    <property type="match status" value="1"/>
</dbReference>
<keyword evidence="3 5" id="KW-1133">Transmembrane helix</keyword>
<dbReference type="InterPro" id="IPR003825">
    <property type="entry name" value="Colicin-V_CvpA"/>
</dbReference>
<evidence type="ECO:0000256" key="4">
    <source>
        <dbReference type="ARBA" id="ARBA00023136"/>
    </source>
</evidence>
<dbReference type="InterPro" id="IPR052719">
    <property type="entry name" value="CvpA-like"/>
</dbReference>
<evidence type="ECO:0000256" key="5">
    <source>
        <dbReference type="SAM" id="Phobius"/>
    </source>
</evidence>
<feature type="transmembrane region" description="Helical" evidence="5">
    <location>
        <begin position="107"/>
        <end position="127"/>
    </location>
</feature>
<feature type="transmembrane region" description="Helical" evidence="5">
    <location>
        <begin position="70"/>
        <end position="95"/>
    </location>
</feature>
<dbReference type="PANTHER" id="PTHR36926:SF1">
    <property type="entry name" value="COLICIN V PRODUCTION PROTEIN"/>
    <property type="match status" value="1"/>
</dbReference>
<dbReference type="AlphaFoldDB" id="A0A382FHF7"/>
<organism evidence="6">
    <name type="scientific">marine metagenome</name>
    <dbReference type="NCBI Taxonomy" id="408172"/>
    <lineage>
        <taxon>unclassified sequences</taxon>
        <taxon>metagenomes</taxon>
        <taxon>ecological metagenomes</taxon>
    </lineage>
</organism>
<proteinExistence type="predicted"/>
<accession>A0A382FHF7</accession>
<keyword evidence="4 5" id="KW-0472">Membrane</keyword>
<gene>
    <name evidence="6" type="ORF">METZ01_LOCUS214421</name>
</gene>
<dbReference type="GO" id="GO:0009403">
    <property type="term" value="P:toxin biosynthetic process"/>
    <property type="evidence" value="ECO:0007669"/>
    <property type="project" value="InterPro"/>
</dbReference>
<evidence type="ECO:0000256" key="2">
    <source>
        <dbReference type="ARBA" id="ARBA00022692"/>
    </source>
</evidence>
<sequence>MLENLSINLLDIGALIVLFFGSLIGLVLGFVRAGLFVASWLGAGLATLFGLPSVRYFARQHIEDKFFADLCTGATIFLLTLIALFLLSSLVGGWVRDSRLNALDRSLGMVAGTATSVFLLTGAFMIMENILPGDKRLAIVKEARSLPIVIASARFLSEALPKNLEHLSTGS</sequence>
<evidence type="ECO:0000256" key="1">
    <source>
        <dbReference type="ARBA" id="ARBA00004141"/>
    </source>
</evidence>
<evidence type="ECO:0000256" key="3">
    <source>
        <dbReference type="ARBA" id="ARBA00022989"/>
    </source>
</evidence>
<feature type="transmembrane region" description="Helical" evidence="5">
    <location>
        <begin position="12"/>
        <end position="31"/>
    </location>
</feature>
<dbReference type="GO" id="GO:0016020">
    <property type="term" value="C:membrane"/>
    <property type="evidence" value="ECO:0007669"/>
    <property type="project" value="UniProtKB-SubCell"/>
</dbReference>
<protein>
    <recommendedName>
        <fullName evidence="7">Colicin V production protein</fullName>
    </recommendedName>
</protein>
<comment type="subcellular location">
    <subcellularLocation>
        <location evidence="1">Membrane</location>
        <topology evidence="1">Multi-pass membrane protein</topology>
    </subcellularLocation>
</comment>